<dbReference type="PANTHER" id="PTHR34658">
    <property type="entry name" value="OS01G0151800 PROTEIN"/>
    <property type="match status" value="1"/>
</dbReference>
<name>A0AAE1MMQ6_9FABA</name>
<proteinExistence type="predicted"/>
<reference evidence="2" key="1">
    <citation type="submission" date="2023-10" db="EMBL/GenBank/DDBJ databases">
        <title>Chromosome-level genome of the transformable northern wattle, Acacia crassicarpa.</title>
        <authorList>
            <person name="Massaro I."/>
            <person name="Sinha N.R."/>
            <person name="Poethig S."/>
            <person name="Leichty A.R."/>
        </authorList>
    </citation>
    <scope>NUCLEOTIDE SEQUENCE</scope>
    <source>
        <strain evidence="2">Acra3RX</strain>
        <tissue evidence="2">Leaf</tissue>
    </source>
</reference>
<evidence type="ECO:0000313" key="2">
    <source>
        <dbReference type="EMBL" id="KAK4270085.1"/>
    </source>
</evidence>
<feature type="transmembrane region" description="Helical" evidence="1">
    <location>
        <begin position="90"/>
        <end position="113"/>
    </location>
</feature>
<accession>A0AAE1MMQ6</accession>
<dbReference type="Proteomes" id="UP001293593">
    <property type="component" value="Unassembled WGS sequence"/>
</dbReference>
<keyword evidence="1" id="KW-0472">Membrane</keyword>
<dbReference type="AlphaFoldDB" id="A0AAE1MMQ6"/>
<keyword evidence="1" id="KW-1133">Transmembrane helix</keyword>
<dbReference type="PANTHER" id="PTHR34658:SF2">
    <property type="entry name" value="OS01G0151800 PROTEIN"/>
    <property type="match status" value="1"/>
</dbReference>
<sequence>MSLSLSGYLRRTSSSWTLLQYAAGWTMFLVLTVAMASLPPEMAFLSATSPSSSFSNKCKIDGSIRMPLDIPGSILCFPAPLFQKSKFDFIVPPILAVVFVTASTCLVRALGLWDHHQAS</sequence>
<dbReference type="EMBL" id="JAWXYG010000006">
    <property type="protein sequence ID" value="KAK4270085.1"/>
    <property type="molecule type" value="Genomic_DNA"/>
</dbReference>
<organism evidence="2 3">
    <name type="scientific">Acacia crassicarpa</name>
    <name type="common">northern wattle</name>
    <dbReference type="NCBI Taxonomy" id="499986"/>
    <lineage>
        <taxon>Eukaryota</taxon>
        <taxon>Viridiplantae</taxon>
        <taxon>Streptophyta</taxon>
        <taxon>Embryophyta</taxon>
        <taxon>Tracheophyta</taxon>
        <taxon>Spermatophyta</taxon>
        <taxon>Magnoliopsida</taxon>
        <taxon>eudicotyledons</taxon>
        <taxon>Gunneridae</taxon>
        <taxon>Pentapetalae</taxon>
        <taxon>rosids</taxon>
        <taxon>fabids</taxon>
        <taxon>Fabales</taxon>
        <taxon>Fabaceae</taxon>
        <taxon>Caesalpinioideae</taxon>
        <taxon>mimosoid clade</taxon>
        <taxon>Acacieae</taxon>
        <taxon>Acacia</taxon>
    </lineage>
</organism>
<protein>
    <submittedName>
        <fullName evidence="2">Uncharacterized protein</fullName>
    </submittedName>
</protein>
<evidence type="ECO:0000256" key="1">
    <source>
        <dbReference type="SAM" id="Phobius"/>
    </source>
</evidence>
<evidence type="ECO:0000313" key="3">
    <source>
        <dbReference type="Proteomes" id="UP001293593"/>
    </source>
</evidence>
<keyword evidence="1" id="KW-0812">Transmembrane</keyword>
<feature type="transmembrane region" description="Helical" evidence="1">
    <location>
        <begin position="21"/>
        <end position="38"/>
    </location>
</feature>
<gene>
    <name evidence="2" type="ORF">QN277_023167</name>
</gene>
<keyword evidence="3" id="KW-1185">Reference proteome</keyword>
<comment type="caution">
    <text evidence="2">The sequence shown here is derived from an EMBL/GenBank/DDBJ whole genome shotgun (WGS) entry which is preliminary data.</text>
</comment>